<dbReference type="STRING" id="121821.GCA_001870675_01769"/>
<keyword evidence="2" id="KW-1185">Reference proteome</keyword>
<dbReference type="RefSeq" id="WP_071468494.1">
    <property type="nucleotide sequence ID" value="NZ_MEHT01000006.1"/>
</dbReference>
<proteinExistence type="predicted"/>
<evidence type="ECO:0000313" key="1">
    <source>
        <dbReference type="EMBL" id="PZX37233.1"/>
    </source>
</evidence>
<dbReference type="EMBL" id="QKZQ01000022">
    <property type="protein sequence ID" value="PZX37233.1"/>
    <property type="molecule type" value="Genomic_DNA"/>
</dbReference>
<dbReference type="OrthoDB" id="8689594at2"/>
<gene>
    <name evidence="1" type="ORF">LY56_03233</name>
</gene>
<dbReference type="SUPFAM" id="SSF53850">
    <property type="entry name" value="Periplasmic binding protein-like II"/>
    <property type="match status" value="1"/>
</dbReference>
<organism evidence="1 2">
    <name type="scientific">Roseinatronobacter thiooxidans</name>
    <dbReference type="NCBI Taxonomy" id="121821"/>
    <lineage>
        <taxon>Bacteria</taxon>
        <taxon>Pseudomonadati</taxon>
        <taxon>Pseudomonadota</taxon>
        <taxon>Alphaproteobacteria</taxon>
        <taxon>Rhodobacterales</taxon>
        <taxon>Paracoccaceae</taxon>
        <taxon>Roseinatronobacter</taxon>
    </lineage>
</organism>
<comment type="caution">
    <text evidence="1">The sequence shown here is derived from an EMBL/GenBank/DDBJ whole genome shotgun (WGS) entry which is preliminary data.</text>
</comment>
<dbReference type="Gene3D" id="3.40.190.10">
    <property type="entry name" value="Periplasmic binding protein-like II"/>
    <property type="match status" value="2"/>
</dbReference>
<evidence type="ECO:0000313" key="2">
    <source>
        <dbReference type="Proteomes" id="UP000249364"/>
    </source>
</evidence>
<accession>A0A2W7PPK4</accession>
<name>A0A2W7PPK4_9RHOB</name>
<dbReference type="AlphaFoldDB" id="A0A2W7PPK4"/>
<reference evidence="1 2" key="1">
    <citation type="submission" date="2018-06" db="EMBL/GenBank/DDBJ databases">
        <title>Genomic Encyclopedia of Archaeal and Bacterial Type Strains, Phase II (KMG-II): from individual species to whole genera.</title>
        <authorList>
            <person name="Goeker M."/>
        </authorList>
    </citation>
    <scope>NUCLEOTIDE SEQUENCE [LARGE SCALE GENOMIC DNA]</scope>
    <source>
        <strain evidence="1 2">DSM 13087</strain>
    </source>
</reference>
<dbReference type="Proteomes" id="UP000249364">
    <property type="component" value="Unassembled WGS sequence"/>
</dbReference>
<protein>
    <submittedName>
        <fullName evidence="1">4,5-dihydroxyphthalate decarboxylase</fullName>
    </submittedName>
</protein>
<sequence length="328" mass="36284">MSEPEFTITCVASDRTRLFATGEAEVQGCKVRMQFSEPEAIFREALNNCSYEISELSMSSHIVTTARGDANYIAVPVFLSRAFRHSGIFVRSAGRVASLADMKGAMVGVPEYQQTAAMWVRGMMLDEGVKASDVTWHVGGLNAPSAGERIALTLPDDISVVPLQRDDTLDDMLLSGRLDAIISPRVPASILNGNPAVRRLYPDLRAAEVAYYQQTGFFPIMHALALRKDVADANPWLPEALFRAFSKAKKLRQDEMSMSNVLRVSLPWAAHDYADAMAITGGDPWPYGFQRNRAELEAMTRYMHADGTASRKVNPEELFHPSTHDLVE</sequence>